<comment type="caution">
    <text evidence="2">The sequence shown here is derived from an EMBL/GenBank/DDBJ whole genome shotgun (WGS) entry which is preliminary data.</text>
</comment>
<dbReference type="CDD" id="cd00167">
    <property type="entry name" value="SANT"/>
    <property type="match status" value="2"/>
</dbReference>
<sequence length="698" mass="81145">MLALYESKINWRSIGNLMDRPFTTCYSRYLKIIRPALENGWIPPQIEDHTRLNAMIHKGQIQAADALSSRFKVVKPFELTEAGAKNKTKNSIRPSWDKDMDQKILDLLREGKTWPQIGVAMDRPYSSCYTRYYTALDPSLKDCWTPEKVEMLNNLAKEGTSWKHIGQELGIRPLACKAKWAALGKLASTETPESTSSENLDLAPPPAVRVVAFSKVESKMILDLAEKYGKEDQWDKILQDFQEQSLNIASHRSRISSWTKRRIQSITTDNLRHQFMRLSRNKVLWTFDQETSLIQQVLRLGTDDDKWKVIAEVTGFHSPEECRSHWKQLDMPVNLNPTGWSKVEQATFWELWLKHGSDFDRLSASCSSRSPADCQRFFDHTTRDFSKQDQVQFRKQVQALLMSLPFTRQKYKFTKERSLKLQQAMRFYGKKIGSKTTRPGTWRWIANKVQRGLSPMSCIEHWSYLRQNMDVMYGPLEEGKAAIKPQNSSSWSHDELKLLDQGIRELGSGWSDIQQRYLPWRTTRSIRQRWLIMSDKSARVTEVEYYTIIKAGDDVEGIDWTQLVKEMPGWNKLPCRRVFECSYKHLVKRTIWQPEEDRLLVEKTLEEHGRDWNAIAAHFRGIQPAMAPLYTPSSDDLQEQRTHKTAWQCRLRWCQLVEPLMPKGPSLTATENSRSLALKLSKQLLSSPHLLPNQSKCM</sequence>
<protein>
    <submittedName>
        <fullName evidence="2">Myblike DNAbinding domain-containing protein</fullName>
    </submittedName>
</protein>
<dbReference type="GO" id="GO:0000978">
    <property type="term" value="F:RNA polymerase II cis-regulatory region sequence-specific DNA binding"/>
    <property type="evidence" value="ECO:0007669"/>
    <property type="project" value="TreeGrafter"/>
</dbReference>
<dbReference type="AlphaFoldDB" id="A0A9P5SGR5"/>
<feature type="domain" description="Myb-like" evidence="1">
    <location>
        <begin position="487"/>
        <end position="530"/>
    </location>
</feature>
<dbReference type="GO" id="GO:0005634">
    <property type="term" value="C:nucleus"/>
    <property type="evidence" value="ECO:0007669"/>
    <property type="project" value="TreeGrafter"/>
</dbReference>
<dbReference type="EMBL" id="JAAAUY010000725">
    <property type="protein sequence ID" value="KAF9326879.1"/>
    <property type="molecule type" value="Genomic_DNA"/>
</dbReference>
<dbReference type="SMART" id="SM00717">
    <property type="entry name" value="SANT"/>
    <property type="match status" value="7"/>
</dbReference>
<dbReference type="PROSITE" id="PS50090">
    <property type="entry name" value="MYB_LIKE"/>
    <property type="match status" value="3"/>
</dbReference>
<dbReference type="PANTHER" id="PTHR45614:SF253">
    <property type="entry name" value="CHROMOSOME UNDETERMINED SCAFFOLD_38, WHOLE GENOME SHOTGUN SEQUENCE"/>
    <property type="match status" value="1"/>
</dbReference>
<gene>
    <name evidence="2" type="primary">SNAPC4_2</name>
    <name evidence="2" type="ORF">BG006_009744</name>
</gene>
<dbReference type="SUPFAM" id="SSF46689">
    <property type="entry name" value="Homeodomain-like"/>
    <property type="match status" value="4"/>
</dbReference>
<evidence type="ECO:0000313" key="2">
    <source>
        <dbReference type="EMBL" id="KAF9326879.1"/>
    </source>
</evidence>
<dbReference type="Pfam" id="PF13921">
    <property type="entry name" value="Myb_DNA-bind_6"/>
    <property type="match status" value="1"/>
</dbReference>
<dbReference type="Pfam" id="PF00249">
    <property type="entry name" value="Myb_DNA-binding"/>
    <property type="match status" value="2"/>
</dbReference>
<dbReference type="Proteomes" id="UP000696485">
    <property type="component" value="Unassembled WGS sequence"/>
</dbReference>
<dbReference type="InterPro" id="IPR050560">
    <property type="entry name" value="MYB_TF"/>
</dbReference>
<organism evidence="2 3">
    <name type="scientific">Podila minutissima</name>
    <dbReference type="NCBI Taxonomy" id="64525"/>
    <lineage>
        <taxon>Eukaryota</taxon>
        <taxon>Fungi</taxon>
        <taxon>Fungi incertae sedis</taxon>
        <taxon>Mucoromycota</taxon>
        <taxon>Mortierellomycotina</taxon>
        <taxon>Mortierellomycetes</taxon>
        <taxon>Mortierellales</taxon>
        <taxon>Mortierellaceae</taxon>
        <taxon>Podila</taxon>
    </lineage>
</organism>
<dbReference type="InterPro" id="IPR009057">
    <property type="entry name" value="Homeodomain-like_sf"/>
</dbReference>
<dbReference type="PANTHER" id="PTHR45614">
    <property type="entry name" value="MYB PROTEIN-RELATED"/>
    <property type="match status" value="1"/>
</dbReference>
<evidence type="ECO:0000313" key="3">
    <source>
        <dbReference type="Proteomes" id="UP000696485"/>
    </source>
</evidence>
<keyword evidence="3" id="KW-1185">Reference proteome</keyword>
<dbReference type="InterPro" id="IPR001005">
    <property type="entry name" value="SANT/Myb"/>
</dbReference>
<dbReference type="GO" id="GO:0000981">
    <property type="term" value="F:DNA-binding transcription factor activity, RNA polymerase II-specific"/>
    <property type="evidence" value="ECO:0007669"/>
    <property type="project" value="TreeGrafter"/>
</dbReference>
<dbReference type="Gene3D" id="1.10.10.60">
    <property type="entry name" value="Homeodomain-like"/>
    <property type="match status" value="3"/>
</dbReference>
<feature type="domain" description="Myb-like" evidence="1">
    <location>
        <begin position="277"/>
        <end position="330"/>
    </location>
</feature>
<accession>A0A9P5SGR5</accession>
<feature type="domain" description="Myb-like" evidence="1">
    <location>
        <begin position="584"/>
        <end position="657"/>
    </location>
</feature>
<name>A0A9P5SGR5_9FUNG</name>
<reference evidence="2" key="1">
    <citation type="journal article" date="2020" name="Fungal Divers.">
        <title>Resolving the Mortierellaceae phylogeny through synthesis of multi-gene phylogenetics and phylogenomics.</title>
        <authorList>
            <person name="Vandepol N."/>
            <person name="Liber J."/>
            <person name="Desiro A."/>
            <person name="Na H."/>
            <person name="Kennedy M."/>
            <person name="Barry K."/>
            <person name="Grigoriev I.V."/>
            <person name="Miller A.N."/>
            <person name="O'Donnell K."/>
            <person name="Stajich J.E."/>
            <person name="Bonito G."/>
        </authorList>
    </citation>
    <scope>NUCLEOTIDE SEQUENCE</scope>
    <source>
        <strain evidence="2">NVP1</strain>
    </source>
</reference>
<evidence type="ECO:0000259" key="1">
    <source>
        <dbReference type="PROSITE" id="PS50090"/>
    </source>
</evidence>
<proteinExistence type="predicted"/>